<organism evidence="1 2">
    <name type="scientific">Aegilops tauschii subsp. strangulata</name>
    <name type="common">Goatgrass</name>
    <dbReference type="NCBI Taxonomy" id="200361"/>
    <lineage>
        <taxon>Eukaryota</taxon>
        <taxon>Viridiplantae</taxon>
        <taxon>Streptophyta</taxon>
        <taxon>Embryophyta</taxon>
        <taxon>Tracheophyta</taxon>
        <taxon>Spermatophyta</taxon>
        <taxon>Magnoliopsida</taxon>
        <taxon>Liliopsida</taxon>
        <taxon>Poales</taxon>
        <taxon>Poaceae</taxon>
        <taxon>BOP clade</taxon>
        <taxon>Pooideae</taxon>
        <taxon>Triticodae</taxon>
        <taxon>Triticeae</taxon>
        <taxon>Triticinae</taxon>
        <taxon>Aegilops</taxon>
    </lineage>
</organism>
<evidence type="ECO:0000313" key="1">
    <source>
        <dbReference type="EnsemblPlants" id="AET4Gv20037800.6"/>
    </source>
</evidence>
<dbReference type="Gramene" id="AET4Gv20037800.6">
    <property type="protein sequence ID" value="AET4Gv20037800.6"/>
    <property type="gene ID" value="AET4Gv20037800"/>
</dbReference>
<sequence>PKSPPPFLATAATAVLLPLPPRIGEEDRRASATIPDPRLHHSRRCVLV</sequence>
<dbReference type="Proteomes" id="UP000015105">
    <property type="component" value="Chromosome 4D"/>
</dbReference>
<dbReference type="EnsemblPlants" id="AET4Gv20037800.6">
    <property type="protein sequence ID" value="AET4Gv20037800.6"/>
    <property type="gene ID" value="AET4Gv20037800"/>
</dbReference>
<protein>
    <submittedName>
        <fullName evidence="1">Uncharacterized protein</fullName>
    </submittedName>
</protein>
<name>A0A453H2H9_AEGTS</name>
<reference evidence="1" key="4">
    <citation type="submission" date="2019-03" db="UniProtKB">
        <authorList>
            <consortium name="EnsemblPlants"/>
        </authorList>
    </citation>
    <scope>IDENTIFICATION</scope>
</reference>
<dbReference type="AlphaFoldDB" id="A0A453H2H9"/>
<accession>A0A453H2H9</accession>
<keyword evidence="2" id="KW-1185">Reference proteome</keyword>
<reference evidence="2" key="1">
    <citation type="journal article" date="2014" name="Science">
        <title>Ancient hybridizations among the ancestral genomes of bread wheat.</title>
        <authorList>
            <consortium name="International Wheat Genome Sequencing Consortium,"/>
            <person name="Marcussen T."/>
            <person name="Sandve S.R."/>
            <person name="Heier L."/>
            <person name="Spannagl M."/>
            <person name="Pfeifer M."/>
            <person name="Jakobsen K.S."/>
            <person name="Wulff B.B."/>
            <person name="Steuernagel B."/>
            <person name="Mayer K.F."/>
            <person name="Olsen O.A."/>
        </authorList>
    </citation>
    <scope>NUCLEOTIDE SEQUENCE [LARGE SCALE GENOMIC DNA]</scope>
    <source>
        <strain evidence="2">cv. AL8/78</strain>
    </source>
</reference>
<proteinExistence type="predicted"/>
<evidence type="ECO:0000313" key="2">
    <source>
        <dbReference type="Proteomes" id="UP000015105"/>
    </source>
</evidence>
<reference evidence="1" key="3">
    <citation type="journal article" date="2017" name="Nature">
        <title>Genome sequence of the progenitor of the wheat D genome Aegilops tauschii.</title>
        <authorList>
            <person name="Luo M.C."/>
            <person name="Gu Y.Q."/>
            <person name="Puiu D."/>
            <person name="Wang H."/>
            <person name="Twardziok S.O."/>
            <person name="Deal K.R."/>
            <person name="Huo N."/>
            <person name="Zhu T."/>
            <person name="Wang L."/>
            <person name="Wang Y."/>
            <person name="McGuire P.E."/>
            <person name="Liu S."/>
            <person name="Long H."/>
            <person name="Ramasamy R.K."/>
            <person name="Rodriguez J.C."/>
            <person name="Van S.L."/>
            <person name="Yuan L."/>
            <person name="Wang Z."/>
            <person name="Xia Z."/>
            <person name="Xiao L."/>
            <person name="Anderson O.D."/>
            <person name="Ouyang S."/>
            <person name="Liang Y."/>
            <person name="Zimin A.V."/>
            <person name="Pertea G."/>
            <person name="Qi P."/>
            <person name="Bennetzen J.L."/>
            <person name="Dai X."/>
            <person name="Dawson M.W."/>
            <person name="Muller H.G."/>
            <person name="Kugler K."/>
            <person name="Rivarola-Duarte L."/>
            <person name="Spannagl M."/>
            <person name="Mayer K.F.X."/>
            <person name="Lu F.H."/>
            <person name="Bevan M.W."/>
            <person name="Leroy P."/>
            <person name="Li P."/>
            <person name="You F.M."/>
            <person name="Sun Q."/>
            <person name="Liu Z."/>
            <person name="Lyons E."/>
            <person name="Wicker T."/>
            <person name="Salzberg S.L."/>
            <person name="Devos K.M."/>
            <person name="Dvorak J."/>
        </authorList>
    </citation>
    <scope>NUCLEOTIDE SEQUENCE [LARGE SCALE GENOMIC DNA]</scope>
    <source>
        <strain evidence="1">cv. AL8/78</strain>
    </source>
</reference>
<reference evidence="1" key="5">
    <citation type="journal article" date="2021" name="G3 (Bethesda)">
        <title>Aegilops tauschii genome assembly Aet v5.0 features greater sequence contiguity and improved annotation.</title>
        <authorList>
            <person name="Wang L."/>
            <person name="Zhu T."/>
            <person name="Rodriguez J.C."/>
            <person name="Deal K.R."/>
            <person name="Dubcovsky J."/>
            <person name="McGuire P.E."/>
            <person name="Lux T."/>
            <person name="Spannagl M."/>
            <person name="Mayer K.F.X."/>
            <person name="Baldrich P."/>
            <person name="Meyers B.C."/>
            <person name="Huo N."/>
            <person name="Gu Y.Q."/>
            <person name="Zhou H."/>
            <person name="Devos K.M."/>
            <person name="Bennetzen J.L."/>
            <person name="Unver T."/>
            <person name="Budak H."/>
            <person name="Gulick P.J."/>
            <person name="Galiba G."/>
            <person name="Kalapos B."/>
            <person name="Nelson D.R."/>
            <person name="Li P."/>
            <person name="You F.M."/>
            <person name="Luo M.C."/>
            <person name="Dvorak J."/>
        </authorList>
    </citation>
    <scope>NUCLEOTIDE SEQUENCE [LARGE SCALE GENOMIC DNA]</scope>
    <source>
        <strain evidence="1">cv. AL8/78</strain>
    </source>
</reference>
<reference evidence="2" key="2">
    <citation type="journal article" date="2017" name="Nat. Plants">
        <title>The Aegilops tauschii genome reveals multiple impacts of transposons.</title>
        <authorList>
            <person name="Zhao G."/>
            <person name="Zou C."/>
            <person name="Li K."/>
            <person name="Wang K."/>
            <person name="Li T."/>
            <person name="Gao L."/>
            <person name="Zhang X."/>
            <person name="Wang H."/>
            <person name="Yang Z."/>
            <person name="Liu X."/>
            <person name="Jiang W."/>
            <person name="Mao L."/>
            <person name="Kong X."/>
            <person name="Jiao Y."/>
            <person name="Jia J."/>
        </authorList>
    </citation>
    <scope>NUCLEOTIDE SEQUENCE [LARGE SCALE GENOMIC DNA]</scope>
    <source>
        <strain evidence="2">cv. AL8/78</strain>
    </source>
</reference>